<dbReference type="AlphaFoldDB" id="A0A9D4SIW0"/>
<name>A0A9D4SIW0_DERFA</name>
<dbReference type="EMBL" id="SDOV01000003">
    <property type="protein sequence ID" value="KAH7643238.1"/>
    <property type="molecule type" value="Genomic_DNA"/>
</dbReference>
<accession>A0A9D4SIW0</accession>
<reference evidence="2" key="2">
    <citation type="journal article" date="2021" name="World Allergy Organ. J.">
        <title>Chromosome-level assembly of Dermatophagoides farinae genome and transcriptome reveals two novel allergens Der f 37 and Der f 39.</title>
        <authorList>
            <person name="Chen J."/>
            <person name="Cai Z."/>
            <person name="Fan D."/>
            <person name="Hu J."/>
            <person name="Hou Y."/>
            <person name="He Y."/>
            <person name="Zhang Z."/>
            <person name="Zhao Z."/>
            <person name="Gao P."/>
            <person name="Hu W."/>
            <person name="Sun J."/>
            <person name="Li J."/>
            <person name="Ji K."/>
        </authorList>
    </citation>
    <scope>NUCLEOTIDE SEQUENCE</scope>
    <source>
        <strain evidence="2">JKM2019</strain>
    </source>
</reference>
<organism evidence="2">
    <name type="scientific">Dermatophagoides farinae</name>
    <name type="common">American house dust mite</name>
    <dbReference type="NCBI Taxonomy" id="6954"/>
    <lineage>
        <taxon>Eukaryota</taxon>
        <taxon>Metazoa</taxon>
        <taxon>Ecdysozoa</taxon>
        <taxon>Arthropoda</taxon>
        <taxon>Chelicerata</taxon>
        <taxon>Arachnida</taxon>
        <taxon>Acari</taxon>
        <taxon>Acariformes</taxon>
        <taxon>Sarcoptiformes</taxon>
        <taxon>Astigmata</taxon>
        <taxon>Psoroptidia</taxon>
        <taxon>Analgoidea</taxon>
        <taxon>Pyroglyphidae</taxon>
        <taxon>Dermatophagoidinae</taxon>
        <taxon>Dermatophagoides</taxon>
    </lineage>
</organism>
<feature type="compositionally biased region" description="Polar residues" evidence="1">
    <location>
        <begin position="13"/>
        <end position="27"/>
    </location>
</feature>
<dbReference type="Proteomes" id="UP000828236">
    <property type="component" value="Unassembled WGS sequence"/>
</dbReference>
<gene>
    <name evidence="2" type="ORF">HUG17_9929</name>
</gene>
<comment type="caution">
    <text evidence="2">The sequence shown here is derived from an EMBL/GenBank/DDBJ whole genome shotgun (WGS) entry which is preliminary data.</text>
</comment>
<dbReference type="OrthoDB" id="10404551at2759"/>
<sequence>MSLSTMLDKLNSERSPSSLSTYSNDSYHMQRGGYDRGRSPSPTEFFRAKIENYDHIWSREHELNEFIHNGIQKFLDKQAVRDLIHAYDLEDIFVHGEEHFFENVFEDFDNSKTMDELSLQKNQKGKFAQLIDVYNGQIFKVVNQSKNIKDKQQQKQQQIVAVHKTNRSFFSIFTSVLIELFGIKTRHLAHQRRESDQLNAMLENQSKENNQNQNGQLNLV</sequence>
<proteinExistence type="predicted"/>
<reference evidence="2" key="1">
    <citation type="submission" date="2020-06" db="EMBL/GenBank/DDBJ databases">
        <authorList>
            <person name="Ji K."/>
            <person name="Li J."/>
        </authorList>
    </citation>
    <scope>NUCLEOTIDE SEQUENCE</scope>
    <source>
        <strain evidence="2">JKM2019</strain>
        <tissue evidence="2">Whole body</tissue>
    </source>
</reference>
<evidence type="ECO:0000313" key="2">
    <source>
        <dbReference type="EMBL" id="KAH7643238.1"/>
    </source>
</evidence>
<evidence type="ECO:0000256" key="1">
    <source>
        <dbReference type="SAM" id="MobiDB-lite"/>
    </source>
</evidence>
<protein>
    <submittedName>
        <fullName evidence="2">Uncharacterized protein</fullName>
    </submittedName>
</protein>
<feature type="region of interest" description="Disordered" evidence="1">
    <location>
        <begin position="1"/>
        <end position="40"/>
    </location>
</feature>